<dbReference type="AlphaFoldDB" id="A0A3B0XYV0"/>
<reference evidence="1" key="1">
    <citation type="submission" date="2018-06" db="EMBL/GenBank/DDBJ databases">
        <authorList>
            <person name="Zhirakovskaya E."/>
        </authorList>
    </citation>
    <scope>NUCLEOTIDE SEQUENCE</scope>
</reference>
<accession>A0A3B0XYV0</accession>
<evidence type="ECO:0008006" key="2">
    <source>
        <dbReference type="Google" id="ProtNLM"/>
    </source>
</evidence>
<sequence>MPLTLHITEGVLPSGVEKKAVKQMTDVFLKWHGLTGNGVMTPNVTAMVQVVPKSTTFSGGEAVSGVWIEWKTPSFAFADRDIQAGIAKESTDIIYELSERKQPKDNIYFNVVHTVDGTWNLDGKAMTNEQLGEAIAGG</sequence>
<protein>
    <recommendedName>
        <fullName evidence="2">4-oxalocrotonate tautomerase</fullName>
    </recommendedName>
</protein>
<gene>
    <name evidence="1" type="ORF">MNBD_GAMMA11-978</name>
</gene>
<dbReference type="EMBL" id="UOFG01000147">
    <property type="protein sequence ID" value="VAW61454.1"/>
    <property type="molecule type" value="Genomic_DNA"/>
</dbReference>
<organism evidence="1">
    <name type="scientific">hydrothermal vent metagenome</name>
    <dbReference type="NCBI Taxonomy" id="652676"/>
    <lineage>
        <taxon>unclassified sequences</taxon>
        <taxon>metagenomes</taxon>
        <taxon>ecological metagenomes</taxon>
    </lineage>
</organism>
<proteinExistence type="predicted"/>
<name>A0A3B0XYV0_9ZZZZ</name>
<evidence type="ECO:0000313" key="1">
    <source>
        <dbReference type="EMBL" id="VAW61454.1"/>
    </source>
</evidence>